<dbReference type="GO" id="GO:0015937">
    <property type="term" value="P:coenzyme A biosynthetic process"/>
    <property type="evidence" value="ECO:0007669"/>
    <property type="project" value="UniProtKB-UniPathway"/>
</dbReference>
<dbReference type="Gene3D" id="3.40.50.720">
    <property type="entry name" value="NAD(P)-binding Rossmann-like Domain"/>
    <property type="match status" value="1"/>
</dbReference>
<reference evidence="13 14" key="1">
    <citation type="submission" date="2016-02" db="EMBL/GenBank/DDBJ databases">
        <title>Genome sequence of Halalkalicoccus paucihalophilus DSM 24557.</title>
        <authorList>
            <person name="Poehlein A."/>
            <person name="Daniel R."/>
        </authorList>
    </citation>
    <scope>NUCLEOTIDE SEQUENCE [LARGE SCALE GENOMIC DNA]</scope>
    <source>
        <strain evidence="13 14">DSM 24557</strain>
    </source>
</reference>
<keyword evidence="14" id="KW-1185">Reference proteome</keyword>
<dbReference type="UniPathway" id="UPA00241"/>
<dbReference type="InterPro" id="IPR008927">
    <property type="entry name" value="6-PGluconate_DH-like_C_sf"/>
</dbReference>
<protein>
    <recommendedName>
        <fullName evidence="3 10">2-dehydropantoate 2-reductase</fullName>
        <ecNumber evidence="3 10">1.1.1.169</ecNumber>
    </recommendedName>
    <alternativeName>
        <fullName evidence="7 10">Ketopantoate reductase</fullName>
    </alternativeName>
</protein>
<evidence type="ECO:0000256" key="7">
    <source>
        <dbReference type="ARBA" id="ARBA00032024"/>
    </source>
</evidence>
<comment type="pathway">
    <text evidence="1 10">Cofactor biosynthesis; coenzyme A biosynthesis.</text>
</comment>
<gene>
    <name evidence="13" type="ORF">HAPAU_09380</name>
</gene>
<dbReference type="Gene3D" id="1.10.1040.10">
    <property type="entry name" value="N-(1-d-carboxylethyl)-l-norvaline Dehydrogenase, domain 2"/>
    <property type="match status" value="1"/>
</dbReference>
<comment type="similarity">
    <text evidence="2 10">Belongs to the ketopantoate reductase family.</text>
</comment>
<dbReference type="EC" id="1.1.1.169" evidence="3 10"/>
<dbReference type="InterPro" id="IPR013752">
    <property type="entry name" value="KPA_reductase"/>
</dbReference>
<dbReference type="InterPro" id="IPR036291">
    <property type="entry name" value="NAD(P)-bd_dom_sf"/>
</dbReference>
<dbReference type="Proteomes" id="UP000075321">
    <property type="component" value="Unassembled WGS sequence"/>
</dbReference>
<dbReference type="NCBIfam" id="TIGR00745">
    <property type="entry name" value="apbA_panE"/>
    <property type="match status" value="1"/>
</dbReference>
<dbReference type="GO" id="GO:0015940">
    <property type="term" value="P:pantothenate biosynthetic process"/>
    <property type="evidence" value="ECO:0007669"/>
    <property type="project" value="InterPro"/>
</dbReference>
<dbReference type="SUPFAM" id="SSF51735">
    <property type="entry name" value="NAD(P)-binding Rossmann-fold domains"/>
    <property type="match status" value="1"/>
</dbReference>
<evidence type="ECO:0000256" key="9">
    <source>
        <dbReference type="ARBA" id="ARBA00048196"/>
    </source>
</evidence>
<evidence type="ECO:0000256" key="5">
    <source>
        <dbReference type="ARBA" id="ARBA00022993"/>
    </source>
</evidence>
<dbReference type="GO" id="GO:0008677">
    <property type="term" value="F:2-dehydropantoate 2-reductase activity"/>
    <property type="evidence" value="ECO:0007669"/>
    <property type="project" value="UniProtKB-EC"/>
</dbReference>
<keyword evidence="4 10" id="KW-0521">NADP</keyword>
<dbReference type="PANTHER" id="PTHR43765">
    <property type="entry name" value="2-DEHYDROPANTOATE 2-REDUCTASE-RELATED"/>
    <property type="match status" value="1"/>
</dbReference>
<name>A0A151AHC3_9EURY</name>
<evidence type="ECO:0000313" key="13">
    <source>
        <dbReference type="EMBL" id="KYH27048.1"/>
    </source>
</evidence>
<dbReference type="RefSeq" id="WP_066380098.1">
    <property type="nucleotide sequence ID" value="NZ_LTAZ01000003.1"/>
</dbReference>
<organism evidence="13 14">
    <name type="scientific">Halalkalicoccus paucihalophilus</name>
    <dbReference type="NCBI Taxonomy" id="1008153"/>
    <lineage>
        <taxon>Archaea</taxon>
        <taxon>Methanobacteriati</taxon>
        <taxon>Methanobacteriota</taxon>
        <taxon>Stenosarchaea group</taxon>
        <taxon>Halobacteria</taxon>
        <taxon>Halobacteriales</taxon>
        <taxon>Halococcaceae</taxon>
        <taxon>Halalkalicoccus</taxon>
    </lineage>
</organism>
<evidence type="ECO:0000256" key="8">
    <source>
        <dbReference type="ARBA" id="ARBA00047506"/>
    </source>
</evidence>
<keyword evidence="5 10" id="KW-0173">Coenzyme A biosynthesis</keyword>
<evidence type="ECO:0000313" key="14">
    <source>
        <dbReference type="Proteomes" id="UP000075321"/>
    </source>
</evidence>
<evidence type="ECO:0000256" key="10">
    <source>
        <dbReference type="RuleBase" id="RU362068"/>
    </source>
</evidence>
<evidence type="ECO:0000259" key="12">
    <source>
        <dbReference type="Pfam" id="PF08546"/>
    </source>
</evidence>
<evidence type="ECO:0000256" key="6">
    <source>
        <dbReference type="ARBA" id="ARBA00023002"/>
    </source>
</evidence>
<dbReference type="OrthoDB" id="201845at2157"/>
<dbReference type="EMBL" id="LTAZ01000003">
    <property type="protein sequence ID" value="KYH27048.1"/>
    <property type="molecule type" value="Genomic_DNA"/>
</dbReference>
<dbReference type="PANTHER" id="PTHR43765:SF2">
    <property type="entry name" value="2-DEHYDROPANTOATE 2-REDUCTASE"/>
    <property type="match status" value="1"/>
</dbReference>
<dbReference type="Pfam" id="PF02558">
    <property type="entry name" value="ApbA"/>
    <property type="match status" value="1"/>
</dbReference>
<evidence type="ECO:0000256" key="2">
    <source>
        <dbReference type="ARBA" id="ARBA00007870"/>
    </source>
</evidence>
<comment type="catalytic activity">
    <reaction evidence="8">
        <text>(R)-pantoate + NADP(+) = 2-dehydropantoate + NADPH + H(+)</text>
        <dbReference type="Rhea" id="RHEA:16233"/>
        <dbReference type="ChEBI" id="CHEBI:11561"/>
        <dbReference type="ChEBI" id="CHEBI:15378"/>
        <dbReference type="ChEBI" id="CHEBI:15980"/>
        <dbReference type="ChEBI" id="CHEBI:57783"/>
        <dbReference type="ChEBI" id="CHEBI:58349"/>
        <dbReference type="EC" id="1.1.1.169"/>
    </reaction>
    <physiologicalReaction direction="right-to-left" evidence="8">
        <dbReference type="Rhea" id="RHEA:16235"/>
    </physiologicalReaction>
</comment>
<dbReference type="GO" id="GO:0050661">
    <property type="term" value="F:NADP binding"/>
    <property type="evidence" value="ECO:0007669"/>
    <property type="project" value="TreeGrafter"/>
</dbReference>
<dbReference type="InterPro" id="IPR013328">
    <property type="entry name" value="6PGD_dom2"/>
</dbReference>
<dbReference type="Pfam" id="PF08546">
    <property type="entry name" value="ApbA_C"/>
    <property type="match status" value="1"/>
</dbReference>
<dbReference type="InterPro" id="IPR013332">
    <property type="entry name" value="KPR_N"/>
</dbReference>
<feature type="domain" description="Ketopantoate reductase C-terminal" evidence="12">
    <location>
        <begin position="173"/>
        <end position="288"/>
    </location>
</feature>
<evidence type="ECO:0000256" key="1">
    <source>
        <dbReference type="ARBA" id="ARBA00004724"/>
    </source>
</evidence>
<dbReference type="PATRIC" id="fig|1008153.3.peg.944"/>
<dbReference type="InterPro" id="IPR003710">
    <property type="entry name" value="ApbA"/>
</dbReference>
<evidence type="ECO:0000256" key="4">
    <source>
        <dbReference type="ARBA" id="ARBA00022857"/>
    </source>
</evidence>
<proteinExistence type="inferred from homology"/>
<evidence type="ECO:0000256" key="3">
    <source>
        <dbReference type="ARBA" id="ARBA00013014"/>
    </source>
</evidence>
<comment type="catalytic activity">
    <reaction evidence="9">
        <text>(R)-pantoate + NAD(+) = 2-dehydropantoate + NADH + H(+)</text>
        <dbReference type="Rhea" id="RHEA:61292"/>
        <dbReference type="ChEBI" id="CHEBI:11561"/>
        <dbReference type="ChEBI" id="CHEBI:15378"/>
        <dbReference type="ChEBI" id="CHEBI:15980"/>
        <dbReference type="ChEBI" id="CHEBI:57540"/>
        <dbReference type="ChEBI" id="CHEBI:57945"/>
    </reaction>
    <physiologicalReaction direction="right-to-left" evidence="9">
        <dbReference type="Rhea" id="RHEA:61294"/>
    </physiologicalReaction>
</comment>
<dbReference type="GO" id="GO:0005737">
    <property type="term" value="C:cytoplasm"/>
    <property type="evidence" value="ECO:0007669"/>
    <property type="project" value="TreeGrafter"/>
</dbReference>
<dbReference type="AlphaFoldDB" id="A0A151AHC3"/>
<evidence type="ECO:0000259" key="11">
    <source>
        <dbReference type="Pfam" id="PF02558"/>
    </source>
</evidence>
<accession>A0A151AHC3</accession>
<dbReference type="InterPro" id="IPR050838">
    <property type="entry name" value="Ketopantoate_reductase"/>
</dbReference>
<feature type="domain" description="Ketopantoate reductase N-terminal" evidence="11">
    <location>
        <begin position="3"/>
        <end position="143"/>
    </location>
</feature>
<dbReference type="SUPFAM" id="SSF48179">
    <property type="entry name" value="6-phosphogluconate dehydrogenase C-terminal domain-like"/>
    <property type="match status" value="1"/>
</dbReference>
<keyword evidence="6 10" id="KW-0560">Oxidoreductase</keyword>
<sequence length="296" mass="30629">MRIVVFGAGSLGSLLGGLLAREHRVTLVGRDPHVSAIRENGLRISGAIEARVSPNATTDGTDLAADLVLVTVKSYDTAEAARTLSTGEFGAVLSLQNGIGNEERLARDLDSPVLAGTASYGAALEKPSEVACTGVGRVVLGSPEGGESALAARVGEAVAGAGVETAVARDMPRRLWEKCAVNAGINPVTALAGTENGAILAEPAWPIAREAARETARVARENGVALSEETAVGALRRVTSATRENTSSMAQDLGKGRRTEIDAINGAVVEHARREVPTNALLVGLVKTWENSRGLR</sequence>
<comment type="function">
    <text evidence="10">Catalyzes the NADPH-dependent reduction of ketopantoate into pantoic acid.</text>
</comment>
<comment type="caution">
    <text evidence="13">The sequence shown here is derived from an EMBL/GenBank/DDBJ whole genome shotgun (WGS) entry which is preliminary data.</text>
</comment>